<dbReference type="eggNOG" id="ENOG502SM13">
    <property type="taxonomic scope" value="Eukaryota"/>
</dbReference>
<evidence type="ECO:0000256" key="1">
    <source>
        <dbReference type="SAM" id="MobiDB-lite"/>
    </source>
</evidence>
<gene>
    <name evidence="2" type="ORF">CHGG_00108</name>
</gene>
<keyword evidence="3" id="KW-1185">Reference proteome</keyword>
<sequence length="423" mass="45943">MGIIAPSLVQIGNVAPVRPSAVFCPTTPAPLSSADLLRDFGLRAPSVMRSLGSVEAAAVTLRQKVAIEKKEDLDTSAGSEPNVGIDYRYSLSGVDLGISGGSDLGLVVEGHCMTEYGWVIDHTKDENSTDPYDDYHLDLYDEYRPWEDPNTSLPAATPAFQMKRRRPALSCREKNSWTYAGQPVGSVVALRDFPGIKIPPVLLDILETTLRGGPMLVRLGSASGSSALRSRTTSPNGVIDASSSSMFTDMERLILASYVATRNIFTDAVILASSKAPQKTMLIARAVSFESANPAAKESAIPENKTSSPPDITEPGTPTASPENDERRAHNTKWSRFHVLAAAQLFRCVYEQDPEQGTMRESRNAWRCDSSAMNHYGMDDEPFVIETCHESKCMGHLRKKIEESDKTGKRSGHEHLGQGGVAA</sequence>
<dbReference type="RefSeq" id="XP_001219329.1">
    <property type="nucleotide sequence ID" value="XM_001219328.1"/>
</dbReference>
<feature type="compositionally biased region" description="Polar residues" evidence="1">
    <location>
        <begin position="304"/>
        <end position="322"/>
    </location>
</feature>
<feature type="region of interest" description="Disordered" evidence="1">
    <location>
        <begin position="294"/>
        <end position="329"/>
    </location>
</feature>
<accession>Q2HI46</accession>
<dbReference type="HOGENOM" id="CLU_648906_0_0_1"/>
<dbReference type="Proteomes" id="UP000001056">
    <property type="component" value="Unassembled WGS sequence"/>
</dbReference>
<dbReference type="EMBL" id="CH408029">
    <property type="protein sequence ID" value="EAQ91873.1"/>
    <property type="molecule type" value="Genomic_DNA"/>
</dbReference>
<name>Q2HI46_CHAGB</name>
<proteinExistence type="predicted"/>
<feature type="compositionally biased region" description="Basic and acidic residues" evidence="1">
    <location>
        <begin position="402"/>
        <end position="416"/>
    </location>
</feature>
<evidence type="ECO:0000313" key="2">
    <source>
        <dbReference type="EMBL" id="EAQ91873.1"/>
    </source>
</evidence>
<reference evidence="3" key="1">
    <citation type="journal article" date="2015" name="Genome Announc.">
        <title>Draft genome sequence of the cellulolytic fungus Chaetomium globosum.</title>
        <authorList>
            <person name="Cuomo C.A."/>
            <person name="Untereiner W.A."/>
            <person name="Ma L.-J."/>
            <person name="Grabherr M."/>
            <person name="Birren B.W."/>
        </authorList>
    </citation>
    <scope>NUCLEOTIDE SEQUENCE [LARGE SCALE GENOMIC DNA]</scope>
    <source>
        <strain evidence="3">ATCC 6205 / CBS 148.51 / DSM 1962 / NBRC 6347 / NRRL 1970</strain>
    </source>
</reference>
<dbReference type="STRING" id="306901.Q2HI46"/>
<dbReference type="VEuPathDB" id="FungiDB:CHGG_00108"/>
<dbReference type="AlphaFoldDB" id="Q2HI46"/>
<protein>
    <submittedName>
        <fullName evidence="2">Uncharacterized protein</fullName>
    </submittedName>
</protein>
<evidence type="ECO:0000313" key="3">
    <source>
        <dbReference type="Proteomes" id="UP000001056"/>
    </source>
</evidence>
<dbReference type="GeneID" id="4387908"/>
<dbReference type="OrthoDB" id="5337208at2759"/>
<feature type="region of interest" description="Disordered" evidence="1">
    <location>
        <begin position="402"/>
        <end position="423"/>
    </location>
</feature>
<organism evidence="2 3">
    <name type="scientific">Chaetomium globosum (strain ATCC 6205 / CBS 148.51 / DSM 1962 / NBRC 6347 / NRRL 1970)</name>
    <name type="common">Soil fungus</name>
    <dbReference type="NCBI Taxonomy" id="306901"/>
    <lineage>
        <taxon>Eukaryota</taxon>
        <taxon>Fungi</taxon>
        <taxon>Dikarya</taxon>
        <taxon>Ascomycota</taxon>
        <taxon>Pezizomycotina</taxon>
        <taxon>Sordariomycetes</taxon>
        <taxon>Sordariomycetidae</taxon>
        <taxon>Sordariales</taxon>
        <taxon>Chaetomiaceae</taxon>
        <taxon>Chaetomium</taxon>
    </lineage>
</organism>
<dbReference type="InParanoid" id="Q2HI46"/>